<dbReference type="Gene3D" id="3.40.800.10">
    <property type="entry name" value="Ureohydrolase domain"/>
    <property type="match status" value="1"/>
</dbReference>
<dbReference type="PANTHER" id="PTHR43782:SF3">
    <property type="entry name" value="ARGINASE"/>
    <property type="match status" value="1"/>
</dbReference>
<keyword evidence="2" id="KW-0378">Hydrolase</keyword>
<dbReference type="Pfam" id="PF00491">
    <property type="entry name" value="Arginase"/>
    <property type="match status" value="1"/>
</dbReference>
<evidence type="ECO:0000256" key="4">
    <source>
        <dbReference type="PROSITE-ProRule" id="PRU00742"/>
    </source>
</evidence>
<dbReference type="PRINTS" id="PR00116">
    <property type="entry name" value="ARGINASE"/>
</dbReference>
<evidence type="ECO:0000256" key="1">
    <source>
        <dbReference type="ARBA" id="ARBA00022723"/>
    </source>
</evidence>
<comment type="caution">
    <text evidence="5">The sequence shown here is derived from an EMBL/GenBank/DDBJ whole genome shotgun (WGS) entry which is preliminary data.</text>
</comment>
<keyword evidence="3" id="KW-0464">Manganese</keyword>
<dbReference type="InterPro" id="IPR023696">
    <property type="entry name" value="Ureohydrolase_dom_sf"/>
</dbReference>
<dbReference type="EMBL" id="JAXOFX010000017">
    <property type="protein sequence ID" value="MDZ5473936.1"/>
    <property type="molecule type" value="Genomic_DNA"/>
</dbReference>
<protein>
    <submittedName>
        <fullName evidence="5">Arginase family protein</fullName>
    </submittedName>
</protein>
<keyword evidence="1" id="KW-0479">Metal-binding</keyword>
<name>A0ABU5J3J0_9BACI</name>
<evidence type="ECO:0000256" key="2">
    <source>
        <dbReference type="ARBA" id="ARBA00022801"/>
    </source>
</evidence>
<evidence type="ECO:0000313" key="5">
    <source>
        <dbReference type="EMBL" id="MDZ5473936.1"/>
    </source>
</evidence>
<dbReference type="Proteomes" id="UP001290455">
    <property type="component" value="Unassembled WGS sequence"/>
</dbReference>
<proteinExistence type="inferred from homology"/>
<dbReference type="SUPFAM" id="SSF52768">
    <property type="entry name" value="Arginase/deacetylase"/>
    <property type="match status" value="1"/>
</dbReference>
<accession>A0ABU5J3J0</accession>
<reference evidence="5 6" key="1">
    <citation type="submission" date="2023-11" db="EMBL/GenBank/DDBJ databases">
        <title>Bacillus jintuensis, isolated from a mudflat on the Beibu Gulf coast.</title>
        <authorList>
            <person name="Li M."/>
        </authorList>
    </citation>
    <scope>NUCLEOTIDE SEQUENCE [LARGE SCALE GENOMIC DNA]</scope>
    <source>
        <strain evidence="5 6">31A1R</strain>
    </source>
</reference>
<sequence length="285" mass="31358">MKNIYIYGIPTHAGALFEGTEQAPKLIREAGLVSQLKEKGFSVVDFGDIELKDELVRHNVPPVRNWPSPRIVWESIEDQAEKIFSKTGFTLFLGGDCSIEVGTFSAFRKVYGKNTQLLVLDGHVDTMEPSGNQCIGAAGMGLWFLLEGKSIWWKESTVTGKSISVIGPNQIPEQTFGMSIISMDQVKNSINEVKQLLASLSSDTKILVHFDVDLLHEMIMPAAYAPNQDGLGYQTAKEMLSLILSDSRVKGLEITEFSAVKEQANESAKILIDLIANSLPKPEKG</sequence>
<evidence type="ECO:0000256" key="3">
    <source>
        <dbReference type="ARBA" id="ARBA00023211"/>
    </source>
</evidence>
<organism evidence="5 6">
    <name type="scientific">Robertmurraya mangrovi</name>
    <dbReference type="NCBI Taxonomy" id="3098077"/>
    <lineage>
        <taxon>Bacteria</taxon>
        <taxon>Bacillati</taxon>
        <taxon>Bacillota</taxon>
        <taxon>Bacilli</taxon>
        <taxon>Bacillales</taxon>
        <taxon>Bacillaceae</taxon>
        <taxon>Robertmurraya</taxon>
    </lineage>
</organism>
<dbReference type="PIRSF" id="PIRSF036979">
    <property type="entry name" value="Arginase"/>
    <property type="match status" value="1"/>
</dbReference>
<dbReference type="RefSeq" id="WP_322448228.1">
    <property type="nucleotide sequence ID" value="NZ_JAXOFX010000017.1"/>
</dbReference>
<gene>
    <name evidence="5" type="ORF">SM124_19635</name>
</gene>
<dbReference type="InterPro" id="IPR006035">
    <property type="entry name" value="Ureohydrolase"/>
</dbReference>
<comment type="similarity">
    <text evidence="4">Belongs to the arginase family.</text>
</comment>
<dbReference type="PROSITE" id="PS51409">
    <property type="entry name" value="ARGINASE_2"/>
    <property type="match status" value="1"/>
</dbReference>
<evidence type="ECO:0000313" key="6">
    <source>
        <dbReference type="Proteomes" id="UP001290455"/>
    </source>
</evidence>
<dbReference type="PANTHER" id="PTHR43782">
    <property type="entry name" value="ARGINASE"/>
    <property type="match status" value="1"/>
</dbReference>
<keyword evidence="6" id="KW-1185">Reference proteome</keyword>